<evidence type="ECO:0008006" key="3">
    <source>
        <dbReference type="Google" id="ProtNLM"/>
    </source>
</evidence>
<keyword evidence="2" id="KW-1185">Reference proteome</keyword>
<dbReference type="Proteomes" id="UP000600214">
    <property type="component" value="Unassembled WGS sequence"/>
</dbReference>
<sequence>MFLFLLGFYYNASSQSAPAADFFAGKWEILIVGTPDGDAKMGAVLVRKDGKLTGELVSLAADAPKEPIVITQVEEGSDKVNLFFTAQGYDVNLELTKVDEDHLKGQLMNMFDATAVRVKN</sequence>
<name>A0ABQ1YP74_9BACT</name>
<protein>
    <recommendedName>
        <fullName evidence="3">TIGR03067 domain-containing protein</fullName>
    </recommendedName>
</protein>
<reference evidence="2" key="1">
    <citation type="journal article" date="2019" name="Int. J. Syst. Evol. Microbiol.">
        <title>The Global Catalogue of Microorganisms (GCM) 10K type strain sequencing project: providing services to taxonomists for standard genome sequencing and annotation.</title>
        <authorList>
            <consortium name="The Broad Institute Genomics Platform"/>
            <consortium name="The Broad Institute Genome Sequencing Center for Infectious Disease"/>
            <person name="Wu L."/>
            <person name="Ma J."/>
        </authorList>
    </citation>
    <scope>NUCLEOTIDE SEQUENCE [LARGE SCALE GENOMIC DNA]</scope>
    <source>
        <strain evidence="2">CGMCC 1.15288</strain>
    </source>
</reference>
<gene>
    <name evidence="1" type="ORF">GCM10007423_23760</name>
</gene>
<comment type="caution">
    <text evidence="1">The sequence shown here is derived from an EMBL/GenBank/DDBJ whole genome shotgun (WGS) entry which is preliminary data.</text>
</comment>
<accession>A0ABQ1YP74</accession>
<proteinExistence type="predicted"/>
<evidence type="ECO:0000313" key="1">
    <source>
        <dbReference type="EMBL" id="GGH33468.1"/>
    </source>
</evidence>
<evidence type="ECO:0000313" key="2">
    <source>
        <dbReference type="Proteomes" id="UP000600214"/>
    </source>
</evidence>
<dbReference type="EMBL" id="BMIA01000001">
    <property type="protein sequence ID" value="GGH33468.1"/>
    <property type="molecule type" value="Genomic_DNA"/>
</dbReference>
<organism evidence="1 2">
    <name type="scientific">Dyadobacter endophyticus</name>
    <dbReference type="NCBI Taxonomy" id="1749036"/>
    <lineage>
        <taxon>Bacteria</taxon>
        <taxon>Pseudomonadati</taxon>
        <taxon>Bacteroidota</taxon>
        <taxon>Cytophagia</taxon>
        <taxon>Cytophagales</taxon>
        <taxon>Spirosomataceae</taxon>
        <taxon>Dyadobacter</taxon>
    </lineage>
</organism>